<accession>A0A2A6E3X2</accession>
<gene>
    <name evidence="1" type="ORF">BLM47_01980</name>
</gene>
<name>A0A2A6E3X2_9BACL</name>
<evidence type="ECO:0000313" key="1">
    <source>
        <dbReference type="EMBL" id="PDO11516.1"/>
    </source>
</evidence>
<dbReference type="Proteomes" id="UP000243688">
    <property type="component" value="Unassembled WGS sequence"/>
</dbReference>
<dbReference type="Pfam" id="PF17236">
    <property type="entry name" value="SU10_MCP"/>
    <property type="match status" value="1"/>
</dbReference>
<sequence>MLKTSNFTSKEVISLSDEIAVVGVQDTPLVSLLLANRRVEQATAPVHSWRAKTLDDTADISVAEGNENVTVYSSARAELSNVCQIFEKGVSISGSALASSVKSIGDLFASEVADRLVEVKVAIEKAVTSGVYNDGSTTPYIRRMRGIENWVDSANVVNAATTGVVDENELIETVQKLWDNGINGTYIAVCNATIKSQINALYKNSHRYVNQPTQWGVVVDVLQTDFGNVQFVLSRHATPNKLTIFPLEYVALVWLRDPTFELLGKIGDAERGHVVAEATLKVATPKAVAQYVI</sequence>
<reference evidence="1 2" key="1">
    <citation type="submission" date="2016-12" db="EMBL/GenBank/DDBJ databases">
        <title>Candidatus Reconcilibacillus cellulovorans genome.</title>
        <authorList>
            <person name="Kolinko S."/>
            <person name="Wu Y.-W."/>
            <person name="Tachea F."/>
            <person name="Denzel E."/>
            <person name="Hiras J."/>
            <person name="Baecker N."/>
            <person name="Chan L.J."/>
            <person name="Eichorst S.A."/>
            <person name="Frey D."/>
            <person name="Adams P.D."/>
            <person name="Pray T."/>
            <person name="Tanjore D."/>
            <person name="Petzold C.J."/>
            <person name="Gladden J.M."/>
            <person name="Simmons B.A."/>
            <person name="Singer S.W."/>
        </authorList>
    </citation>
    <scope>NUCLEOTIDE SEQUENCE [LARGE SCALE GENOMIC DNA]</scope>
    <source>
        <strain evidence="1">JTherm</strain>
    </source>
</reference>
<dbReference type="EMBL" id="MOXJ01000002">
    <property type="protein sequence ID" value="PDO11516.1"/>
    <property type="molecule type" value="Genomic_DNA"/>
</dbReference>
<dbReference type="InterPro" id="IPR035198">
    <property type="entry name" value="SU10_MCP"/>
</dbReference>
<organism evidence="1 2">
    <name type="scientific">Candidatus Reconcilbacillus cellulovorans</name>
    <dbReference type="NCBI Taxonomy" id="1906605"/>
    <lineage>
        <taxon>Bacteria</taxon>
        <taxon>Bacillati</taxon>
        <taxon>Bacillota</taxon>
        <taxon>Bacilli</taxon>
        <taxon>Bacillales</taxon>
        <taxon>Paenibacillaceae</taxon>
        <taxon>Candidatus Reconcilbacillus</taxon>
    </lineage>
</organism>
<dbReference type="AlphaFoldDB" id="A0A2A6E3X2"/>
<evidence type="ECO:0008006" key="3">
    <source>
        <dbReference type="Google" id="ProtNLM"/>
    </source>
</evidence>
<comment type="caution">
    <text evidence="1">The sequence shown here is derived from an EMBL/GenBank/DDBJ whole genome shotgun (WGS) entry which is preliminary data.</text>
</comment>
<protein>
    <recommendedName>
        <fullName evidence="3">Phage capsid protein</fullName>
    </recommendedName>
</protein>
<proteinExistence type="predicted"/>
<evidence type="ECO:0000313" key="2">
    <source>
        <dbReference type="Proteomes" id="UP000243688"/>
    </source>
</evidence>